<evidence type="ECO:0000313" key="2">
    <source>
        <dbReference type="EMBL" id="SVA28377.1"/>
    </source>
</evidence>
<gene>
    <name evidence="2" type="ORF">METZ01_LOCUS81231</name>
</gene>
<dbReference type="AlphaFoldDB" id="A0A381UM14"/>
<protein>
    <recommendedName>
        <fullName evidence="1">DUF1330 domain-containing protein</fullName>
    </recommendedName>
</protein>
<dbReference type="Gene3D" id="3.30.70.100">
    <property type="match status" value="1"/>
</dbReference>
<dbReference type="PANTHER" id="PTHR41521:SF4">
    <property type="entry name" value="BLR0684 PROTEIN"/>
    <property type="match status" value="1"/>
</dbReference>
<reference evidence="2" key="1">
    <citation type="submission" date="2018-05" db="EMBL/GenBank/DDBJ databases">
        <authorList>
            <person name="Lanie J.A."/>
            <person name="Ng W.-L."/>
            <person name="Kazmierczak K.M."/>
            <person name="Andrzejewski T.M."/>
            <person name="Davidsen T.M."/>
            <person name="Wayne K.J."/>
            <person name="Tettelin H."/>
            <person name="Glass J.I."/>
            <person name="Rusch D."/>
            <person name="Podicherti R."/>
            <person name="Tsui H.-C.T."/>
            <person name="Winkler M.E."/>
        </authorList>
    </citation>
    <scope>NUCLEOTIDE SEQUENCE</scope>
</reference>
<accession>A0A381UM14</accession>
<dbReference type="SUPFAM" id="SSF54909">
    <property type="entry name" value="Dimeric alpha+beta barrel"/>
    <property type="match status" value="1"/>
</dbReference>
<evidence type="ECO:0000259" key="1">
    <source>
        <dbReference type="Pfam" id="PF07045"/>
    </source>
</evidence>
<dbReference type="InterPro" id="IPR010753">
    <property type="entry name" value="DUF1330"/>
</dbReference>
<dbReference type="Pfam" id="PF07045">
    <property type="entry name" value="DUF1330"/>
    <property type="match status" value="1"/>
</dbReference>
<name>A0A381UM14_9ZZZZ</name>
<sequence length="93" mass="10349">MAAYLVGNLKVTNAEGFTEYRNLVGKTIADHGGEYIVADVKSVPMEGEPEHLSVVLKFPDMEALRGWYDSPEYQEILPLRTDNSEGIVTFAQD</sequence>
<dbReference type="PANTHER" id="PTHR41521">
    <property type="match status" value="1"/>
</dbReference>
<organism evidence="2">
    <name type="scientific">marine metagenome</name>
    <dbReference type="NCBI Taxonomy" id="408172"/>
    <lineage>
        <taxon>unclassified sequences</taxon>
        <taxon>metagenomes</taxon>
        <taxon>ecological metagenomes</taxon>
    </lineage>
</organism>
<feature type="domain" description="DUF1330" evidence="1">
    <location>
        <begin position="3"/>
        <end position="88"/>
    </location>
</feature>
<dbReference type="InterPro" id="IPR011008">
    <property type="entry name" value="Dimeric_a/b-barrel"/>
</dbReference>
<dbReference type="EMBL" id="UINC01006576">
    <property type="protein sequence ID" value="SVA28377.1"/>
    <property type="molecule type" value="Genomic_DNA"/>
</dbReference>
<proteinExistence type="predicted"/>